<feature type="region of interest" description="Disordered" evidence="1">
    <location>
        <begin position="77"/>
        <end position="101"/>
    </location>
</feature>
<accession>A0A1G6LGE6</accession>
<gene>
    <name evidence="2" type="ORF">SAMN04488239_102240</name>
</gene>
<dbReference type="RefSeq" id="WP_093027773.1">
    <property type="nucleotide sequence ID" value="NZ_FMZV01000002.1"/>
</dbReference>
<organism evidence="2 3">
    <name type="scientific">Ruegeria marina</name>
    <dbReference type="NCBI Taxonomy" id="639004"/>
    <lineage>
        <taxon>Bacteria</taxon>
        <taxon>Pseudomonadati</taxon>
        <taxon>Pseudomonadota</taxon>
        <taxon>Alphaproteobacteria</taxon>
        <taxon>Rhodobacterales</taxon>
        <taxon>Roseobacteraceae</taxon>
        <taxon>Ruegeria</taxon>
    </lineage>
</organism>
<evidence type="ECO:0000313" key="3">
    <source>
        <dbReference type="Proteomes" id="UP000199628"/>
    </source>
</evidence>
<proteinExistence type="predicted"/>
<dbReference type="AlphaFoldDB" id="A0A1G6LGE6"/>
<keyword evidence="3" id="KW-1185">Reference proteome</keyword>
<protein>
    <submittedName>
        <fullName evidence="2">Uncharacterized protein</fullName>
    </submittedName>
</protein>
<evidence type="ECO:0000256" key="1">
    <source>
        <dbReference type="SAM" id="MobiDB-lite"/>
    </source>
</evidence>
<feature type="compositionally biased region" description="Polar residues" evidence="1">
    <location>
        <begin position="86"/>
        <end position="101"/>
    </location>
</feature>
<dbReference type="EMBL" id="FMZV01000002">
    <property type="protein sequence ID" value="SDC42502.1"/>
    <property type="molecule type" value="Genomic_DNA"/>
</dbReference>
<dbReference type="Proteomes" id="UP000199628">
    <property type="component" value="Unassembled WGS sequence"/>
</dbReference>
<feature type="compositionally biased region" description="Polar residues" evidence="1">
    <location>
        <begin position="1"/>
        <end position="13"/>
    </location>
</feature>
<dbReference type="STRING" id="639004.SAMN04488239_102240"/>
<reference evidence="3" key="1">
    <citation type="submission" date="2016-10" db="EMBL/GenBank/DDBJ databases">
        <authorList>
            <person name="Varghese N."/>
            <person name="Submissions S."/>
        </authorList>
    </citation>
    <scope>NUCLEOTIDE SEQUENCE [LARGE SCALE GENOMIC DNA]</scope>
    <source>
        <strain evidence="3">CGMCC 1.9108</strain>
    </source>
</reference>
<feature type="region of interest" description="Disordered" evidence="1">
    <location>
        <begin position="1"/>
        <end position="30"/>
    </location>
</feature>
<sequence>MQYNNPFGDSSIVSSTKSTQGGGTGQSNKELMDTIARVIASTVKKQMALKEEAFQKRFDELTKEFSALKSKLESAEKQIEEFKAEPQSQTQGGTEDSAPDLNTLNKMAAQHKAAMIPFKSTRRSA</sequence>
<name>A0A1G6LGE6_9RHOB</name>
<evidence type="ECO:0000313" key="2">
    <source>
        <dbReference type="EMBL" id="SDC42502.1"/>
    </source>
</evidence>